<dbReference type="EMBL" id="JAATIP010000150">
    <property type="protein sequence ID" value="KAF4366445.1"/>
    <property type="molecule type" value="Genomic_DNA"/>
</dbReference>
<name>A0A7J6GJ32_CANSA</name>
<gene>
    <name evidence="2" type="ORF">F8388_003683</name>
    <name evidence="3" type="ORF">G4B88_010095</name>
</gene>
<evidence type="ECO:0000313" key="5">
    <source>
        <dbReference type="Proteomes" id="UP000583929"/>
    </source>
</evidence>
<keyword evidence="1" id="KW-0812">Transmembrane</keyword>
<evidence type="ECO:0000313" key="2">
    <source>
        <dbReference type="EMBL" id="KAF4366445.1"/>
    </source>
</evidence>
<dbReference type="Proteomes" id="UP000525078">
    <property type="component" value="Unassembled WGS sequence"/>
</dbReference>
<proteinExistence type="predicted"/>
<accession>A0A7J6GJ32</accession>
<feature type="transmembrane region" description="Helical" evidence="1">
    <location>
        <begin position="31"/>
        <end position="53"/>
    </location>
</feature>
<evidence type="ECO:0000313" key="3">
    <source>
        <dbReference type="EMBL" id="KAF4382924.1"/>
    </source>
</evidence>
<keyword evidence="1" id="KW-0472">Membrane</keyword>
<dbReference type="AlphaFoldDB" id="A0A7J6GJ32"/>
<comment type="caution">
    <text evidence="3">The sequence shown here is derived from an EMBL/GenBank/DDBJ whole genome shotgun (WGS) entry which is preliminary data.</text>
</comment>
<evidence type="ECO:0000313" key="4">
    <source>
        <dbReference type="Proteomes" id="UP000525078"/>
    </source>
</evidence>
<dbReference type="Proteomes" id="UP000583929">
    <property type="component" value="Unassembled WGS sequence"/>
</dbReference>
<dbReference type="InterPro" id="IPR034553">
    <property type="entry name" value="TOM5_viridi"/>
</dbReference>
<dbReference type="EMBL" id="JAATIQ010000099">
    <property type="protein sequence ID" value="KAF4382924.1"/>
    <property type="molecule type" value="Genomic_DNA"/>
</dbReference>
<sequence>MADSAVSLDKVKGFLYAQYNDEEKWALNVKLLRAVGLFAGSVVLMRNYVFLFVDDLEIPFKDSVFCLVFSFSEEEEDDFIVFLRHFSML</sequence>
<keyword evidence="1" id="KW-1133">Transmembrane helix</keyword>
<dbReference type="GO" id="GO:0005742">
    <property type="term" value="C:mitochondrial outer membrane translocase complex"/>
    <property type="evidence" value="ECO:0007669"/>
    <property type="project" value="InterPro"/>
</dbReference>
<reference evidence="4 5" key="1">
    <citation type="journal article" date="2020" name="bioRxiv">
        <title>Sequence and annotation of 42 cannabis genomes reveals extensive copy number variation in cannabinoid synthesis and pathogen resistance genes.</title>
        <authorList>
            <person name="Mckernan K.J."/>
            <person name="Helbert Y."/>
            <person name="Kane L.T."/>
            <person name="Ebling H."/>
            <person name="Zhang L."/>
            <person name="Liu B."/>
            <person name="Eaton Z."/>
            <person name="Mclaughlin S."/>
            <person name="Kingan S."/>
            <person name="Baybayan P."/>
            <person name="Concepcion G."/>
            <person name="Jordan M."/>
            <person name="Riva A."/>
            <person name="Barbazuk W."/>
            <person name="Harkins T."/>
        </authorList>
    </citation>
    <scope>NUCLEOTIDE SEQUENCE [LARGE SCALE GENOMIC DNA]</scope>
    <source>
        <strain evidence="4 5">cv. Jamaican Lion 4</strain>
        <strain evidence="3">Father</strain>
        <strain evidence="2">Mother</strain>
        <tissue evidence="3">Leaf</tissue>
    </source>
</reference>
<keyword evidence="5" id="KW-1185">Reference proteome</keyword>
<protein>
    <submittedName>
        <fullName evidence="3">Uncharacterized protein</fullName>
    </submittedName>
</protein>
<evidence type="ECO:0000256" key="1">
    <source>
        <dbReference type="SAM" id="Phobius"/>
    </source>
</evidence>
<dbReference type="PANTHER" id="PTHR37251">
    <property type="entry name" value="MITOCHONDRIAL IMPORT RECEPTOR SUBUNIT TOM5 HOMOLOG"/>
    <property type="match status" value="1"/>
</dbReference>
<organism evidence="3 5">
    <name type="scientific">Cannabis sativa</name>
    <name type="common">Hemp</name>
    <name type="synonym">Marijuana</name>
    <dbReference type="NCBI Taxonomy" id="3483"/>
    <lineage>
        <taxon>Eukaryota</taxon>
        <taxon>Viridiplantae</taxon>
        <taxon>Streptophyta</taxon>
        <taxon>Embryophyta</taxon>
        <taxon>Tracheophyta</taxon>
        <taxon>Spermatophyta</taxon>
        <taxon>Magnoliopsida</taxon>
        <taxon>eudicotyledons</taxon>
        <taxon>Gunneridae</taxon>
        <taxon>Pentapetalae</taxon>
        <taxon>rosids</taxon>
        <taxon>fabids</taxon>
        <taxon>Rosales</taxon>
        <taxon>Cannabaceae</taxon>
        <taxon>Cannabis</taxon>
    </lineage>
</organism>
<dbReference type="PANTHER" id="PTHR37251:SF1">
    <property type="entry name" value="MITOCHONDRIAL IMPORT RECEPTOR SUBUNIT TOM5 HOMOLOG"/>
    <property type="match status" value="1"/>
</dbReference>